<organism evidence="2 3">
    <name type="scientific">Candidatus Butyricicoccus avistercoris</name>
    <dbReference type="NCBI Taxonomy" id="2838518"/>
    <lineage>
        <taxon>Bacteria</taxon>
        <taxon>Bacillati</taxon>
        <taxon>Bacillota</taxon>
        <taxon>Clostridia</taxon>
        <taxon>Eubacteriales</taxon>
        <taxon>Butyricicoccaceae</taxon>
        <taxon>Butyricicoccus</taxon>
    </lineage>
</organism>
<dbReference type="AlphaFoldDB" id="A0A9D1PJS3"/>
<dbReference type="Proteomes" id="UP000886808">
    <property type="component" value="Unassembled WGS sequence"/>
</dbReference>
<reference evidence="2" key="1">
    <citation type="journal article" date="2021" name="PeerJ">
        <title>Extensive microbial diversity within the chicken gut microbiome revealed by metagenomics and culture.</title>
        <authorList>
            <person name="Gilroy R."/>
            <person name="Ravi A."/>
            <person name="Getino M."/>
            <person name="Pursley I."/>
            <person name="Horton D.L."/>
            <person name="Alikhan N.F."/>
            <person name="Baker D."/>
            <person name="Gharbi K."/>
            <person name="Hall N."/>
            <person name="Watson M."/>
            <person name="Adriaenssens E.M."/>
            <person name="Foster-Nyarko E."/>
            <person name="Jarju S."/>
            <person name="Secka A."/>
            <person name="Antonio M."/>
            <person name="Oren A."/>
            <person name="Chaudhuri R.R."/>
            <person name="La Ragione R."/>
            <person name="Hildebrand F."/>
            <person name="Pallen M.J."/>
        </authorList>
    </citation>
    <scope>NUCLEOTIDE SEQUENCE</scope>
    <source>
        <strain evidence="2">CHK193-4272</strain>
    </source>
</reference>
<feature type="domain" description="Putative component of 'biosynthetic module'" evidence="1">
    <location>
        <begin position="268"/>
        <end position="480"/>
    </location>
</feature>
<dbReference type="InterPro" id="IPR025647">
    <property type="entry name" value="YceG_bac"/>
</dbReference>
<dbReference type="Pfam" id="PF14266">
    <property type="entry name" value="YceG_bac"/>
    <property type="match status" value="3"/>
</dbReference>
<comment type="caution">
    <text evidence="2">The sequence shown here is derived from an EMBL/GenBank/DDBJ whole genome shotgun (WGS) entry which is preliminary data.</text>
</comment>
<feature type="domain" description="Putative component of 'biosynthetic module'" evidence="1">
    <location>
        <begin position="501"/>
        <end position="714"/>
    </location>
</feature>
<protein>
    <submittedName>
        <fullName evidence="2">YceG family protein</fullName>
    </submittedName>
</protein>
<proteinExistence type="predicted"/>
<name>A0A9D1PJS3_9FIRM</name>
<dbReference type="EMBL" id="DXIE01000035">
    <property type="protein sequence ID" value="HIV62392.1"/>
    <property type="molecule type" value="Genomic_DNA"/>
</dbReference>
<evidence type="ECO:0000313" key="2">
    <source>
        <dbReference type="EMBL" id="HIV62392.1"/>
    </source>
</evidence>
<reference evidence="2" key="2">
    <citation type="submission" date="2021-04" db="EMBL/GenBank/DDBJ databases">
        <authorList>
            <person name="Gilroy R."/>
        </authorList>
    </citation>
    <scope>NUCLEOTIDE SEQUENCE</scope>
    <source>
        <strain evidence="2">CHK193-4272</strain>
    </source>
</reference>
<gene>
    <name evidence="2" type="ORF">H9746_06095</name>
</gene>
<evidence type="ECO:0000313" key="3">
    <source>
        <dbReference type="Proteomes" id="UP000886808"/>
    </source>
</evidence>
<evidence type="ECO:0000259" key="1">
    <source>
        <dbReference type="Pfam" id="PF14266"/>
    </source>
</evidence>
<sequence>MFKNINLLSLNDFFLSLNNRKGNFVFFYRFNGISNDIMGFIKQYYMSARQNGVIIDGRIPNPTPENLNYLSEMLGSDFMLDKAFLDNKLKKWLPRMSDAQRNNICSAIFSTFEDMLKAGKNQNIIKNAYIKYMCWLYYKFERIVGQLGADNIPKILYFGDISQYELQLLTALSRAGADIVLLNSSGEQNYLKLDPQSAFSTLYNINSGFPQDFSLKQIQKSISDDQNRQRIFGENPNLKPCTNAWLEKPELNEILKTNRGDNKEFFYNAFIVQYGVEDTLLFSSDMCAFYQNLKNRNLLVINNQLTPPSTDEINTVKRTNYQNIEQLASHLSQNISYPNNKELEKIMKKAFIDILLNSQKENTIQKLTSKAVYLLCWLKRYQKDLFTNWNVNSPSAVFILFHPSPSANEELFLNFLSHLPVDVLVIMPDLSQSFTFSGENLLEIRYTNSVSVTAFPSAPAKMKVSTAAYQAEREMDTLLYSDSGMYRDKQHTKADIVTLQTMYEEIFILWEQELKYRTGFSANGESVSMPVLFSKVSGVKNGSVSDYWLNIKKLITPNTIVINSLPWVSSFSPMKQFATQFLQNGKLQKNKIKSHKNYPYTILRNEMQEHLLDKIQIMLDEKLIRGTYQNGTEYTIIATALNLDKHLLRIIQQFDFTKKNPKLLFILTGEKTFSLEESIMVCFLHLIGFDILFFVPTGYQCIEQHFNQQIINEYQIGDYIYDLPVPNFNEVNEGTLSSILKRFGRSF</sequence>
<accession>A0A9D1PJS3</accession>
<feature type="domain" description="Putative component of 'biosynthetic module'" evidence="1">
    <location>
        <begin position="25"/>
        <end position="213"/>
    </location>
</feature>